<dbReference type="Gene3D" id="3.40.630.30">
    <property type="match status" value="1"/>
</dbReference>
<accession>A0A923N1T5</accession>
<gene>
    <name evidence="2" type="ORF">H8R25_08890</name>
</gene>
<dbReference type="InterPro" id="IPR000182">
    <property type="entry name" value="GNAT_dom"/>
</dbReference>
<dbReference type="InterPro" id="IPR016181">
    <property type="entry name" value="Acyl_CoA_acyltransferase"/>
</dbReference>
<dbReference type="Pfam" id="PF13302">
    <property type="entry name" value="Acetyltransf_3"/>
    <property type="match status" value="1"/>
</dbReference>
<proteinExistence type="predicted"/>
<dbReference type="Proteomes" id="UP000641454">
    <property type="component" value="Unassembled WGS sequence"/>
</dbReference>
<dbReference type="PANTHER" id="PTHR43792">
    <property type="entry name" value="GNAT FAMILY, PUTATIVE (AFU_ORTHOLOGUE AFUA_3G00765)-RELATED-RELATED"/>
    <property type="match status" value="1"/>
</dbReference>
<evidence type="ECO:0000313" key="3">
    <source>
        <dbReference type="Proteomes" id="UP000641454"/>
    </source>
</evidence>
<dbReference type="GO" id="GO:0016747">
    <property type="term" value="F:acyltransferase activity, transferring groups other than amino-acyl groups"/>
    <property type="evidence" value="ECO:0007669"/>
    <property type="project" value="InterPro"/>
</dbReference>
<dbReference type="AlphaFoldDB" id="A0A923N1T5"/>
<dbReference type="PANTHER" id="PTHR43792:SF1">
    <property type="entry name" value="N-ACETYLTRANSFERASE DOMAIN-CONTAINING PROTEIN"/>
    <property type="match status" value="1"/>
</dbReference>
<feature type="domain" description="N-acetyltransferase" evidence="1">
    <location>
        <begin position="17"/>
        <end position="173"/>
    </location>
</feature>
<organism evidence="2 3">
    <name type="scientific">Flavobacterium muglaense</name>
    <dbReference type="NCBI Taxonomy" id="2764716"/>
    <lineage>
        <taxon>Bacteria</taxon>
        <taxon>Pseudomonadati</taxon>
        <taxon>Bacteroidota</taxon>
        <taxon>Flavobacteriia</taxon>
        <taxon>Flavobacteriales</taxon>
        <taxon>Flavobacteriaceae</taxon>
        <taxon>Flavobacterium</taxon>
    </lineage>
</organism>
<dbReference type="SUPFAM" id="SSF55729">
    <property type="entry name" value="Acyl-CoA N-acyltransferases (Nat)"/>
    <property type="match status" value="1"/>
</dbReference>
<evidence type="ECO:0000259" key="1">
    <source>
        <dbReference type="PROSITE" id="PS51186"/>
    </source>
</evidence>
<dbReference type="RefSeq" id="WP_187018215.1">
    <property type="nucleotide sequence ID" value="NZ_JACRUK010000017.1"/>
</dbReference>
<dbReference type="CDD" id="cd04301">
    <property type="entry name" value="NAT_SF"/>
    <property type="match status" value="1"/>
</dbReference>
<sequence>MLTINFSPFPNLETDRLTLRSVTVNDVNEIFDLRSNKEVMKYIPRPIAKTLDDALDHINTINAMIDKNEGINWGISFRGSPKLIGIIGHYRIQPHNHRAEVGYILNPEFHGQGIIPEAMKKVIAYGFNEMKLHSIEAVINPKNNASERVLQKSGFKKEAHFIENHLYEGEFLDTVIYSLLNNS</sequence>
<dbReference type="InterPro" id="IPR051531">
    <property type="entry name" value="N-acetyltransferase"/>
</dbReference>
<name>A0A923N1T5_9FLAO</name>
<protein>
    <submittedName>
        <fullName evidence="2">GNAT family N-acetyltransferase</fullName>
    </submittedName>
</protein>
<reference evidence="2 3" key="1">
    <citation type="submission" date="2020-08" db="EMBL/GenBank/DDBJ databases">
        <title>Description of novel Flavobacterium F-392 isolate.</title>
        <authorList>
            <person name="Saticioglu I.B."/>
            <person name="Duman M."/>
            <person name="Altun S."/>
        </authorList>
    </citation>
    <scope>NUCLEOTIDE SEQUENCE [LARGE SCALE GENOMIC DNA]</scope>
    <source>
        <strain evidence="2 3">F-392</strain>
    </source>
</reference>
<comment type="caution">
    <text evidence="2">The sequence shown here is derived from an EMBL/GenBank/DDBJ whole genome shotgun (WGS) entry which is preliminary data.</text>
</comment>
<dbReference type="PROSITE" id="PS51186">
    <property type="entry name" value="GNAT"/>
    <property type="match status" value="1"/>
</dbReference>
<keyword evidence="3" id="KW-1185">Reference proteome</keyword>
<dbReference type="EMBL" id="JACRUL010000017">
    <property type="protein sequence ID" value="MBC5844550.1"/>
    <property type="molecule type" value="Genomic_DNA"/>
</dbReference>
<evidence type="ECO:0000313" key="2">
    <source>
        <dbReference type="EMBL" id="MBC5844550.1"/>
    </source>
</evidence>